<evidence type="ECO:0000259" key="1">
    <source>
        <dbReference type="Pfam" id="PF03372"/>
    </source>
</evidence>
<reference evidence="2 3" key="1">
    <citation type="submission" date="2020-08" db="EMBL/GenBank/DDBJ databases">
        <title>Sequencing the genomes of 1000 actinobacteria strains.</title>
        <authorList>
            <person name="Klenk H.-P."/>
        </authorList>
    </citation>
    <scope>NUCLEOTIDE SEQUENCE [LARGE SCALE GENOMIC DNA]</scope>
    <source>
        <strain evidence="2 3">DSM 46887</strain>
    </source>
</reference>
<dbReference type="InterPro" id="IPR051916">
    <property type="entry name" value="GPI-anchor_lipid_remodeler"/>
</dbReference>
<keyword evidence="3" id="KW-1185">Reference proteome</keyword>
<dbReference type="InterPro" id="IPR036691">
    <property type="entry name" value="Endo/exonu/phosph_ase_sf"/>
</dbReference>
<gene>
    <name evidence="2" type="ORF">F4562_003185</name>
</gene>
<dbReference type="PANTHER" id="PTHR14859">
    <property type="entry name" value="CALCOFLUOR WHITE HYPERSENSITIVE PROTEIN PRECURSOR"/>
    <property type="match status" value="1"/>
</dbReference>
<dbReference type="RefSeq" id="WP_221206073.1">
    <property type="nucleotide sequence ID" value="NZ_JACHMP010000001.1"/>
</dbReference>
<dbReference type="GO" id="GO:0006506">
    <property type="term" value="P:GPI anchor biosynthetic process"/>
    <property type="evidence" value="ECO:0007669"/>
    <property type="project" value="TreeGrafter"/>
</dbReference>
<dbReference type="EMBL" id="JACHMP010000001">
    <property type="protein sequence ID" value="MBB5820123.1"/>
    <property type="molecule type" value="Genomic_DNA"/>
</dbReference>
<dbReference type="PANTHER" id="PTHR14859:SF1">
    <property type="entry name" value="PGAP2-INTERACTING PROTEIN"/>
    <property type="match status" value="1"/>
</dbReference>
<protein>
    <submittedName>
        <fullName evidence="2">Exodeoxyribonuclease-3</fullName>
        <ecNumber evidence="2">3.1.11.2</ecNumber>
    </submittedName>
</protein>
<accession>A0A7W9MH63</accession>
<dbReference type="Pfam" id="PF03372">
    <property type="entry name" value="Exo_endo_phos"/>
    <property type="match status" value="1"/>
</dbReference>
<feature type="domain" description="Endonuclease/exonuclease/phosphatase" evidence="1">
    <location>
        <begin position="1"/>
        <end position="251"/>
    </location>
</feature>
<keyword evidence="2" id="KW-0378">Hydrolase</keyword>
<evidence type="ECO:0000313" key="2">
    <source>
        <dbReference type="EMBL" id="MBB5820123.1"/>
    </source>
</evidence>
<dbReference type="InterPro" id="IPR005135">
    <property type="entry name" value="Endo/exonuclease/phosphatase"/>
</dbReference>
<dbReference type="GO" id="GO:0016020">
    <property type="term" value="C:membrane"/>
    <property type="evidence" value="ECO:0007669"/>
    <property type="project" value="GOC"/>
</dbReference>
<dbReference type="AlphaFoldDB" id="A0A7W9MH63"/>
<proteinExistence type="predicted"/>
<evidence type="ECO:0000313" key="3">
    <source>
        <dbReference type="Proteomes" id="UP000540685"/>
    </source>
</evidence>
<dbReference type="GO" id="GO:0008311">
    <property type="term" value="F:double-stranded DNA 3'-5' DNA exonuclease activity"/>
    <property type="evidence" value="ECO:0007669"/>
    <property type="project" value="UniProtKB-EC"/>
</dbReference>
<organism evidence="2 3">
    <name type="scientific">Streptosporangium becharense</name>
    <dbReference type="NCBI Taxonomy" id="1816182"/>
    <lineage>
        <taxon>Bacteria</taxon>
        <taxon>Bacillati</taxon>
        <taxon>Actinomycetota</taxon>
        <taxon>Actinomycetes</taxon>
        <taxon>Streptosporangiales</taxon>
        <taxon>Streptosporangiaceae</taxon>
        <taxon>Streptosporangium</taxon>
    </lineage>
</organism>
<dbReference type="Gene3D" id="3.60.10.10">
    <property type="entry name" value="Endonuclease/exonuclease/phosphatase"/>
    <property type="match status" value="1"/>
</dbReference>
<dbReference type="EC" id="3.1.11.2" evidence="2"/>
<comment type="caution">
    <text evidence="2">The sequence shown here is derived from an EMBL/GenBank/DDBJ whole genome shotgun (WGS) entry which is preliminary data.</text>
</comment>
<name>A0A7W9MH63_9ACTN</name>
<dbReference type="Proteomes" id="UP000540685">
    <property type="component" value="Unassembled WGS sequence"/>
</dbReference>
<dbReference type="SUPFAM" id="SSF56219">
    <property type="entry name" value="DNase I-like"/>
    <property type="match status" value="1"/>
</dbReference>
<sequence>MTFNVLNGGEDRFDRIREVVAAERPDLLVLQECVGWEDGERLHALAEALGVPADDDHLIMGLANRRGSGKRYNVCLVSRPRILSRRVHTPPWMAHCLVEAEVATAGDGPPLLVLGTHLVWKDEGARLTEVDEILRVVPPETLAERDCVLLGDLNALSRDDPYPADLGDRLIAAGIGKFGSPPRLDVMDRLHEAGWADALRAAPRSPHWATTPRERNGVRVDTRTDYVLLSPPLAARLAWADVVDVGTVSDHQPVVAVVE</sequence>